<gene>
    <name evidence="2" type="primary">glpD</name>
    <name evidence="2" type="ORF">DI551_09780</name>
</gene>
<keyword evidence="2" id="KW-0560">Oxidoreductase</keyword>
<dbReference type="Pfam" id="PF16901">
    <property type="entry name" value="DAO_C"/>
    <property type="match status" value="1"/>
</dbReference>
<dbReference type="InterPro" id="IPR031656">
    <property type="entry name" value="DAO_C"/>
</dbReference>
<feature type="non-terminal residue" evidence="2">
    <location>
        <position position="1"/>
    </location>
</feature>
<dbReference type="InterPro" id="IPR038299">
    <property type="entry name" value="DAO_C_sf"/>
</dbReference>
<dbReference type="GO" id="GO:0004368">
    <property type="term" value="F:glycerol-3-phosphate dehydrogenase (quinone) activity"/>
    <property type="evidence" value="ECO:0007669"/>
    <property type="project" value="UniProtKB-EC"/>
</dbReference>
<dbReference type="EC" id="1.1.5.3" evidence="2"/>
<dbReference type="Gene3D" id="1.10.8.870">
    <property type="entry name" value="Alpha-glycerophosphate oxidase, cap domain"/>
    <property type="match status" value="1"/>
</dbReference>
<comment type="caution">
    <text evidence="2">The sequence shown here is derived from an EMBL/GenBank/DDBJ whole genome shotgun (WGS) entry which is preliminary data.</text>
</comment>
<reference evidence="2 3" key="1">
    <citation type="submission" date="2017-08" db="EMBL/GenBank/DDBJ databases">
        <title>Infants hospitalized years apart are colonized by the same room-sourced microbial strains.</title>
        <authorList>
            <person name="Brooks B."/>
            <person name="Olm M.R."/>
            <person name="Firek B.A."/>
            <person name="Baker R."/>
            <person name="Thomas B.C."/>
            <person name="Morowitz M.J."/>
            <person name="Banfield J.F."/>
        </authorList>
    </citation>
    <scope>NUCLEOTIDE SEQUENCE [LARGE SCALE GENOMIC DNA]</scope>
    <source>
        <strain evidence="2">S2_005_002_R2_29</strain>
    </source>
</reference>
<protein>
    <submittedName>
        <fullName evidence="2">Glycerol-3-phosphate dehydrogenase</fullName>
        <ecNumber evidence="2">1.1.5.3</ecNumber>
    </submittedName>
</protein>
<accession>A0A2W5PZU8</accession>
<dbReference type="EMBL" id="QFQB01000085">
    <property type="protein sequence ID" value="PZQ44600.1"/>
    <property type="molecule type" value="Genomic_DNA"/>
</dbReference>
<name>A0A2W5PZU8_9BACT</name>
<evidence type="ECO:0000259" key="1">
    <source>
        <dbReference type="Pfam" id="PF16901"/>
    </source>
</evidence>
<proteinExistence type="predicted"/>
<dbReference type="Gene3D" id="6.10.250.1890">
    <property type="match status" value="1"/>
</dbReference>
<organism evidence="2 3">
    <name type="scientific">Micavibrio aeruginosavorus</name>
    <dbReference type="NCBI Taxonomy" id="349221"/>
    <lineage>
        <taxon>Bacteria</taxon>
        <taxon>Pseudomonadati</taxon>
        <taxon>Bdellovibrionota</taxon>
        <taxon>Bdellovibrionia</taxon>
        <taxon>Bdellovibrionales</taxon>
        <taxon>Pseudobdellovibrionaceae</taxon>
        <taxon>Micavibrio</taxon>
    </lineage>
</organism>
<evidence type="ECO:0000313" key="2">
    <source>
        <dbReference type="EMBL" id="PZQ44600.1"/>
    </source>
</evidence>
<sequence>GGLYEVEIRYLIEHEFARSAEDILWRRTKLGLHLEKKTMLALEAAMPDYLRQRKVAS</sequence>
<evidence type="ECO:0000313" key="3">
    <source>
        <dbReference type="Proteomes" id="UP000249417"/>
    </source>
</evidence>
<dbReference type="Proteomes" id="UP000249417">
    <property type="component" value="Unassembled WGS sequence"/>
</dbReference>
<dbReference type="AlphaFoldDB" id="A0A2W5PZU8"/>
<feature type="domain" description="Alpha-glycerophosphate oxidase C-terminal" evidence="1">
    <location>
        <begin position="4"/>
        <end position="45"/>
    </location>
</feature>